<feature type="region of interest" description="Disordered" evidence="8">
    <location>
        <begin position="280"/>
        <end position="302"/>
    </location>
</feature>
<organism evidence="12 13">
    <name type="scientific">Reinekea blandensis MED297</name>
    <dbReference type="NCBI Taxonomy" id="314283"/>
    <lineage>
        <taxon>Bacteria</taxon>
        <taxon>Pseudomonadati</taxon>
        <taxon>Pseudomonadota</taxon>
        <taxon>Gammaproteobacteria</taxon>
        <taxon>Oceanospirillales</taxon>
        <taxon>Saccharospirillaceae</taxon>
        <taxon>Reinekea</taxon>
    </lineage>
</organism>
<dbReference type="STRING" id="314283.MED297_05159"/>
<dbReference type="HOGENOM" id="CLU_000445_107_27_6"/>
<dbReference type="GO" id="GO:0006935">
    <property type="term" value="P:chemotaxis"/>
    <property type="evidence" value="ECO:0007669"/>
    <property type="project" value="InterPro"/>
</dbReference>
<evidence type="ECO:0000256" key="1">
    <source>
        <dbReference type="ARBA" id="ARBA00004141"/>
    </source>
</evidence>
<feature type="transmembrane region" description="Helical" evidence="9">
    <location>
        <begin position="184"/>
        <end position="205"/>
    </location>
</feature>
<dbReference type="EMBL" id="AAOE01000031">
    <property type="protein sequence ID" value="EAR07806.1"/>
    <property type="molecule type" value="Genomic_DNA"/>
</dbReference>
<keyword evidence="2 9" id="KW-0812">Transmembrane</keyword>
<keyword evidence="13" id="KW-1185">Reference proteome</keyword>
<evidence type="ECO:0000256" key="5">
    <source>
        <dbReference type="ARBA" id="ARBA00023224"/>
    </source>
</evidence>
<feature type="compositionally biased region" description="Polar residues" evidence="8">
    <location>
        <begin position="285"/>
        <end position="302"/>
    </location>
</feature>
<dbReference type="Gene3D" id="6.10.340.10">
    <property type="match status" value="1"/>
</dbReference>
<accession>A4BJ53</accession>
<dbReference type="FunFam" id="1.10.287.950:FF:000001">
    <property type="entry name" value="Methyl-accepting chemotaxis sensory transducer"/>
    <property type="match status" value="1"/>
</dbReference>
<dbReference type="GO" id="GO:0016020">
    <property type="term" value="C:membrane"/>
    <property type="evidence" value="ECO:0007669"/>
    <property type="project" value="UniProtKB-SubCell"/>
</dbReference>
<evidence type="ECO:0000259" key="10">
    <source>
        <dbReference type="PROSITE" id="PS50111"/>
    </source>
</evidence>
<dbReference type="OrthoDB" id="2489132at2"/>
<dbReference type="GO" id="GO:0004888">
    <property type="term" value="F:transmembrane signaling receptor activity"/>
    <property type="evidence" value="ECO:0007669"/>
    <property type="project" value="InterPro"/>
</dbReference>
<keyword evidence="4 9" id="KW-0472">Membrane</keyword>
<dbReference type="Gene3D" id="1.10.287.950">
    <property type="entry name" value="Methyl-accepting chemotaxis protein"/>
    <property type="match status" value="1"/>
</dbReference>
<proteinExistence type="inferred from homology"/>
<dbReference type="InterPro" id="IPR003660">
    <property type="entry name" value="HAMP_dom"/>
</dbReference>
<dbReference type="GO" id="GO:0007165">
    <property type="term" value="P:signal transduction"/>
    <property type="evidence" value="ECO:0007669"/>
    <property type="project" value="UniProtKB-KW"/>
</dbReference>
<evidence type="ECO:0000259" key="11">
    <source>
        <dbReference type="PROSITE" id="PS50885"/>
    </source>
</evidence>
<keyword evidence="5 7" id="KW-0807">Transducer</keyword>
<dbReference type="InterPro" id="IPR024478">
    <property type="entry name" value="HlyB_4HB_MCP"/>
</dbReference>
<dbReference type="PRINTS" id="PR00260">
    <property type="entry name" value="CHEMTRNSDUCR"/>
</dbReference>
<evidence type="ECO:0000313" key="13">
    <source>
        <dbReference type="Proteomes" id="UP000005953"/>
    </source>
</evidence>
<dbReference type="InterPro" id="IPR004089">
    <property type="entry name" value="MCPsignal_dom"/>
</dbReference>
<dbReference type="PROSITE" id="PS50111">
    <property type="entry name" value="CHEMOTAXIS_TRANSDUC_2"/>
    <property type="match status" value="1"/>
</dbReference>
<dbReference type="AlphaFoldDB" id="A4BJ53"/>
<dbReference type="PANTHER" id="PTHR32089">
    <property type="entry name" value="METHYL-ACCEPTING CHEMOTAXIS PROTEIN MCPB"/>
    <property type="match status" value="1"/>
</dbReference>
<comment type="similarity">
    <text evidence="6">Belongs to the methyl-accepting chemotaxis (MCP) protein family.</text>
</comment>
<evidence type="ECO:0000256" key="6">
    <source>
        <dbReference type="ARBA" id="ARBA00029447"/>
    </source>
</evidence>
<dbReference type="InterPro" id="IPR004090">
    <property type="entry name" value="Chemotax_Me-accpt_rcpt"/>
</dbReference>
<feature type="domain" description="HAMP" evidence="11">
    <location>
        <begin position="206"/>
        <end position="259"/>
    </location>
</feature>
<evidence type="ECO:0000256" key="9">
    <source>
        <dbReference type="SAM" id="Phobius"/>
    </source>
</evidence>
<evidence type="ECO:0000256" key="2">
    <source>
        <dbReference type="ARBA" id="ARBA00022692"/>
    </source>
</evidence>
<comment type="caution">
    <text evidence="12">The sequence shown here is derived from an EMBL/GenBank/DDBJ whole genome shotgun (WGS) entry which is preliminary data.</text>
</comment>
<dbReference type="RefSeq" id="WP_008048106.1">
    <property type="nucleotide sequence ID" value="NZ_CH724155.1"/>
</dbReference>
<protein>
    <submittedName>
        <fullName evidence="12">Methyl-accepting chemotaxis protein</fullName>
    </submittedName>
</protein>
<feature type="domain" description="Methyl-accepting transducer" evidence="10">
    <location>
        <begin position="264"/>
        <end position="500"/>
    </location>
</feature>
<keyword evidence="3 9" id="KW-1133">Transmembrane helix</keyword>
<evidence type="ECO:0000256" key="8">
    <source>
        <dbReference type="SAM" id="MobiDB-lite"/>
    </source>
</evidence>
<sequence>MKVKHKLIILVCFPALITLTLAIGISRTMTLLSESTDTVIEQRLKPTLLLKEINTLYSRDIIDLTHKTRAQMMFWDESDAALTAATAELDNLWTQYRNLPLSLEEQVLLDENALAFERAESVVNQLRRFIDDKSSYSMGTFVDLELYGEIEPILTLLSDLIDLQQAKAEETATEANALRQQNQLFLIILGGSLILLSSILGIWIIRGLQIDLNQLLTAITHIERTQDLSVRTGLNKRDEFGDMSRRFDRMMDGFAAVIEQTQQSTSSLQQATETLLQVNEDNRTQSHQQRTSLSSSESAMQQLGESAGVVMHHVEQTHALAANVRELSESGNQAVINTVQTINQVSDLVSNTSESMAALRSHIEEIGTVVTVIRNIAEQTNLLALNAAIEAARAGEQGRGFAVVADEVRSLASRTGESTAQIQSIVEQIQSSTQSAWELMQRGEQATHDAVSQAEDSGEKIERITAQFGVIENSANAIKEASMSQTQTIEEMRRQIAALSHLSEDGERLSEQGMEVARSMATTVEDVGLNIGRFRLTQDEPRS</sequence>
<dbReference type="Pfam" id="PF00015">
    <property type="entry name" value="MCPsignal"/>
    <property type="match status" value="1"/>
</dbReference>
<dbReference type="SUPFAM" id="SSF58104">
    <property type="entry name" value="Methyl-accepting chemotaxis protein (MCP) signaling domain"/>
    <property type="match status" value="1"/>
</dbReference>
<dbReference type="Pfam" id="PF12729">
    <property type="entry name" value="4HB_MCP_1"/>
    <property type="match status" value="1"/>
</dbReference>
<comment type="subcellular location">
    <subcellularLocation>
        <location evidence="1">Membrane</location>
        <topology evidence="1">Multi-pass membrane protein</topology>
    </subcellularLocation>
</comment>
<gene>
    <name evidence="12" type="ORF">MED297_05159</name>
</gene>
<dbReference type="CDD" id="cd11386">
    <property type="entry name" value="MCP_signal"/>
    <property type="match status" value="1"/>
</dbReference>
<dbReference type="Proteomes" id="UP000005953">
    <property type="component" value="Unassembled WGS sequence"/>
</dbReference>
<evidence type="ECO:0000256" key="7">
    <source>
        <dbReference type="PROSITE-ProRule" id="PRU00284"/>
    </source>
</evidence>
<evidence type="ECO:0000313" key="12">
    <source>
        <dbReference type="EMBL" id="EAR07806.1"/>
    </source>
</evidence>
<dbReference type="SMART" id="SM00283">
    <property type="entry name" value="MA"/>
    <property type="match status" value="1"/>
</dbReference>
<dbReference type="PANTHER" id="PTHR32089:SF119">
    <property type="entry name" value="METHYL-ACCEPTING CHEMOTAXIS PROTEIN CTPL"/>
    <property type="match status" value="1"/>
</dbReference>
<name>A4BJ53_9GAMM</name>
<reference evidence="12 13" key="1">
    <citation type="submission" date="2006-02" db="EMBL/GenBank/DDBJ databases">
        <authorList>
            <person name="Pinhassi J."/>
            <person name="Pedros-Alio C."/>
            <person name="Ferriera S."/>
            <person name="Johnson J."/>
            <person name="Kravitz S."/>
            <person name="Halpern A."/>
            <person name="Remington K."/>
            <person name="Beeson K."/>
            <person name="Tran B."/>
            <person name="Rogers Y.-H."/>
            <person name="Friedman R."/>
            <person name="Venter J.C."/>
        </authorList>
    </citation>
    <scope>NUCLEOTIDE SEQUENCE [LARGE SCALE GENOMIC DNA]</scope>
    <source>
        <strain evidence="12 13">MED297</strain>
    </source>
</reference>
<evidence type="ECO:0000256" key="4">
    <source>
        <dbReference type="ARBA" id="ARBA00023136"/>
    </source>
</evidence>
<evidence type="ECO:0000256" key="3">
    <source>
        <dbReference type="ARBA" id="ARBA00022989"/>
    </source>
</evidence>
<dbReference type="PROSITE" id="PS50885">
    <property type="entry name" value="HAMP"/>
    <property type="match status" value="1"/>
</dbReference>